<reference evidence="4" key="1">
    <citation type="submission" date="2017-02" db="UniProtKB">
        <authorList>
            <consortium name="WormBaseParasite"/>
        </authorList>
    </citation>
    <scope>IDENTIFICATION</scope>
</reference>
<reference evidence="2 3" key="2">
    <citation type="submission" date="2018-11" db="EMBL/GenBank/DDBJ databases">
        <authorList>
            <consortium name="Pathogen Informatics"/>
        </authorList>
    </citation>
    <scope>NUCLEOTIDE SEQUENCE [LARGE SCALE GENOMIC DNA]</scope>
</reference>
<evidence type="ECO:0000313" key="3">
    <source>
        <dbReference type="Proteomes" id="UP000282613"/>
    </source>
</evidence>
<evidence type="ECO:0000313" key="4">
    <source>
        <dbReference type="WBParaSite" id="TASK_0000249401-mRNA-1"/>
    </source>
</evidence>
<dbReference type="AlphaFoldDB" id="A0A0R3VYK0"/>
<feature type="region of interest" description="Disordered" evidence="1">
    <location>
        <begin position="255"/>
        <end position="275"/>
    </location>
</feature>
<dbReference type="STRING" id="60517.A0A0R3VYK0"/>
<name>A0A0R3VYK0_TAEAS</name>
<dbReference type="Proteomes" id="UP000282613">
    <property type="component" value="Unassembled WGS sequence"/>
</dbReference>
<evidence type="ECO:0000256" key="1">
    <source>
        <dbReference type="SAM" id="MobiDB-lite"/>
    </source>
</evidence>
<keyword evidence="3" id="KW-1185">Reference proteome</keyword>
<organism evidence="4">
    <name type="scientific">Taenia asiatica</name>
    <name type="common">Asian tapeworm</name>
    <dbReference type="NCBI Taxonomy" id="60517"/>
    <lineage>
        <taxon>Eukaryota</taxon>
        <taxon>Metazoa</taxon>
        <taxon>Spiralia</taxon>
        <taxon>Lophotrochozoa</taxon>
        <taxon>Platyhelminthes</taxon>
        <taxon>Cestoda</taxon>
        <taxon>Eucestoda</taxon>
        <taxon>Cyclophyllidea</taxon>
        <taxon>Taeniidae</taxon>
        <taxon>Taenia</taxon>
    </lineage>
</organism>
<sequence>MEDSSVRQVTSDNLVLIVIPESKAKRHKTSLWSRSYYTNHALIISQWAAARLNPRLCNGRNPAVAATAVVVLTAAAAAATGGGGRGAPQPQAPVPQPSPYGYAMGLAGAAAAAGLPAPNVAHPTAASAGGYPPGAACVGHNAPAFAGLFVCCFCPPRGSALLLVDDVGGGGGWRPGVQRISLFCGIVLMRPHLGSCHLKSTTVLFGDLVVVCLVVGTGAELMWNDGDSRGGGRGFLRGAMQSGAGGIVMTARPPVHRRPVHSPASSSPLLAPPCP</sequence>
<gene>
    <name evidence="2" type="ORF">TASK_LOCUS2495</name>
</gene>
<evidence type="ECO:0000313" key="2">
    <source>
        <dbReference type="EMBL" id="VDK25377.1"/>
    </source>
</evidence>
<protein>
    <submittedName>
        <fullName evidence="2 4">Uncharacterized protein</fullName>
    </submittedName>
</protein>
<dbReference type="EMBL" id="UYRS01001838">
    <property type="protein sequence ID" value="VDK25377.1"/>
    <property type="molecule type" value="Genomic_DNA"/>
</dbReference>
<proteinExistence type="predicted"/>
<dbReference type="WBParaSite" id="TASK_0000249401-mRNA-1">
    <property type="protein sequence ID" value="TASK_0000249401-mRNA-1"/>
    <property type="gene ID" value="TASK_0000249401"/>
</dbReference>
<accession>A0A0R3VYK0</accession>